<organism evidence="1">
    <name type="scientific">marine sediment metagenome</name>
    <dbReference type="NCBI Taxonomy" id="412755"/>
    <lineage>
        <taxon>unclassified sequences</taxon>
        <taxon>metagenomes</taxon>
        <taxon>ecological metagenomes</taxon>
    </lineage>
</organism>
<evidence type="ECO:0000313" key="1">
    <source>
        <dbReference type="EMBL" id="KKM15477.1"/>
    </source>
</evidence>
<accession>A0A0F9HJZ0</accession>
<name>A0A0F9HJZ0_9ZZZZ</name>
<dbReference type="AlphaFoldDB" id="A0A0F9HJZ0"/>
<sequence length="207" mass="22879">MIMIIIGNASQLVNDDVERDVNMQRSASTIHKVPPNLLRSSNLLYSGHTSWIIEPLIVEKYITISADDAAASFQNQYTTGTIDLTDYAPKDNIIKGVVVGLVASISINNAKTKLGSQFNVRILYSAKYNTQAFILNSICGLHFQTQTTDAENRGIQHKVYTQAFMPVIYFDGSPYITWSLFISFTGMSTNSGSYQGQGVLSLQGFIF</sequence>
<reference evidence="1" key="1">
    <citation type="journal article" date="2015" name="Nature">
        <title>Complex archaea that bridge the gap between prokaryotes and eukaryotes.</title>
        <authorList>
            <person name="Spang A."/>
            <person name="Saw J.H."/>
            <person name="Jorgensen S.L."/>
            <person name="Zaremba-Niedzwiedzka K."/>
            <person name="Martijn J."/>
            <person name="Lind A.E."/>
            <person name="van Eijk R."/>
            <person name="Schleper C."/>
            <person name="Guy L."/>
            <person name="Ettema T.J."/>
        </authorList>
    </citation>
    <scope>NUCLEOTIDE SEQUENCE</scope>
</reference>
<dbReference type="EMBL" id="LAZR01014898">
    <property type="protein sequence ID" value="KKM15477.1"/>
    <property type="molecule type" value="Genomic_DNA"/>
</dbReference>
<gene>
    <name evidence="1" type="ORF">LCGC14_1695690</name>
</gene>
<comment type="caution">
    <text evidence="1">The sequence shown here is derived from an EMBL/GenBank/DDBJ whole genome shotgun (WGS) entry which is preliminary data.</text>
</comment>
<protein>
    <submittedName>
        <fullName evidence="1">Uncharacterized protein</fullName>
    </submittedName>
</protein>
<proteinExistence type="predicted"/>